<feature type="transmembrane region" description="Helical" evidence="16">
    <location>
        <begin position="74"/>
        <end position="96"/>
    </location>
</feature>
<evidence type="ECO:0000256" key="6">
    <source>
        <dbReference type="ARBA" id="ARBA00022516"/>
    </source>
</evidence>
<dbReference type="PANTHER" id="PTHR14269:SF11">
    <property type="entry name" value="CDP-DIACYLGLYCEROL--GLYCEROL-3-PHOSPHATE 3-PHOSPHATIDYLTRANSFERASE"/>
    <property type="match status" value="1"/>
</dbReference>
<evidence type="ECO:0000313" key="17">
    <source>
        <dbReference type="EMBL" id="RCL44435.1"/>
    </source>
</evidence>
<evidence type="ECO:0000256" key="9">
    <source>
        <dbReference type="ARBA" id="ARBA00022989"/>
    </source>
</evidence>
<evidence type="ECO:0000256" key="11">
    <source>
        <dbReference type="ARBA" id="ARBA00023136"/>
    </source>
</evidence>
<evidence type="ECO:0000256" key="14">
    <source>
        <dbReference type="ARBA" id="ARBA00048586"/>
    </source>
</evidence>
<proteinExistence type="inferred from homology"/>
<dbReference type="EMBL" id="QOPI01000016">
    <property type="protein sequence ID" value="RCL44435.1"/>
    <property type="molecule type" value="Genomic_DNA"/>
</dbReference>
<keyword evidence="13" id="KW-1208">Phospholipid metabolism</keyword>
<evidence type="ECO:0000256" key="15">
    <source>
        <dbReference type="RuleBase" id="RU003750"/>
    </source>
</evidence>
<dbReference type="InterPro" id="IPR048254">
    <property type="entry name" value="CDP_ALCOHOL_P_TRANSF_CS"/>
</dbReference>
<feature type="transmembrane region" description="Helical" evidence="16">
    <location>
        <begin position="154"/>
        <end position="172"/>
    </location>
</feature>
<dbReference type="GO" id="GO:0008444">
    <property type="term" value="F:CDP-diacylglycerol-glycerol-3-phosphate 3-phosphatidyltransferase activity"/>
    <property type="evidence" value="ECO:0007669"/>
    <property type="project" value="UniProtKB-EC"/>
</dbReference>
<feature type="transmembrane region" description="Helical" evidence="16">
    <location>
        <begin position="102"/>
        <end position="119"/>
    </location>
</feature>
<name>A0A368C4V6_9GAMM</name>
<dbReference type="InterPro" id="IPR004570">
    <property type="entry name" value="Phosphatidylglycerol_P_synth"/>
</dbReference>
<dbReference type="GO" id="GO:0016020">
    <property type="term" value="C:membrane"/>
    <property type="evidence" value="ECO:0007669"/>
    <property type="project" value="UniProtKB-SubCell"/>
</dbReference>
<keyword evidence="8 16" id="KW-0812">Transmembrane</keyword>
<dbReference type="Gene3D" id="1.20.120.1760">
    <property type="match status" value="1"/>
</dbReference>
<dbReference type="InterPro" id="IPR000462">
    <property type="entry name" value="CDP-OH_P_trans"/>
</dbReference>
<evidence type="ECO:0000313" key="18">
    <source>
        <dbReference type="Proteomes" id="UP000252915"/>
    </source>
</evidence>
<dbReference type="GO" id="GO:0046474">
    <property type="term" value="P:glycerophospholipid biosynthetic process"/>
    <property type="evidence" value="ECO:0007669"/>
    <property type="project" value="TreeGrafter"/>
</dbReference>
<evidence type="ECO:0000256" key="16">
    <source>
        <dbReference type="SAM" id="Phobius"/>
    </source>
</evidence>
<evidence type="ECO:0000256" key="2">
    <source>
        <dbReference type="ARBA" id="ARBA00005042"/>
    </source>
</evidence>
<comment type="caution">
    <text evidence="17">The sequence shown here is derived from an EMBL/GenBank/DDBJ whole genome shotgun (WGS) entry which is preliminary data.</text>
</comment>
<dbReference type="PIRSF" id="PIRSF000847">
    <property type="entry name" value="Phos_ph_gly_syn"/>
    <property type="match status" value="1"/>
</dbReference>
<evidence type="ECO:0000256" key="8">
    <source>
        <dbReference type="ARBA" id="ARBA00022692"/>
    </source>
</evidence>
<evidence type="ECO:0000256" key="4">
    <source>
        <dbReference type="ARBA" id="ARBA00013170"/>
    </source>
</evidence>
<dbReference type="EC" id="2.7.8.5" evidence="4"/>
<evidence type="ECO:0000256" key="13">
    <source>
        <dbReference type="ARBA" id="ARBA00023264"/>
    </source>
</evidence>
<keyword evidence="9 16" id="KW-1133">Transmembrane helix</keyword>
<comment type="pathway">
    <text evidence="2">Phospholipid metabolism; phosphatidylglycerol biosynthesis; phosphatidylglycerol from CDP-diacylglycerol: step 1/2.</text>
</comment>
<evidence type="ECO:0000256" key="5">
    <source>
        <dbReference type="ARBA" id="ARBA00014944"/>
    </source>
</evidence>
<evidence type="ECO:0000256" key="7">
    <source>
        <dbReference type="ARBA" id="ARBA00022679"/>
    </source>
</evidence>
<accession>A0A368C4V6</accession>
<feature type="transmembrane region" description="Helical" evidence="16">
    <location>
        <begin position="131"/>
        <end position="148"/>
    </location>
</feature>
<dbReference type="AlphaFoldDB" id="A0A368C4V6"/>
<evidence type="ECO:0000256" key="3">
    <source>
        <dbReference type="ARBA" id="ARBA00010441"/>
    </source>
</evidence>
<dbReference type="InterPro" id="IPR043130">
    <property type="entry name" value="CDP-OH_PTrfase_TM_dom"/>
</dbReference>
<feature type="transmembrane region" description="Helical" evidence="16">
    <location>
        <begin position="31"/>
        <end position="53"/>
    </location>
</feature>
<dbReference type="Proteomes" id="UP000252915">
    <property type="component" value="Unassembled WGS sequence"/>
</dbReference>
<comment type="subcellular location">
    <subcellularLocation>
        <location evidence="1">Membrane</location>
        <topology evidence="1">Multi-pass membrane protein</topology>
    </subcellularLocation>
</comment>
<keyword evidence="11 16" id="KW-0472">Membrane</keyword>
<dbReference type="Pfam" id="PF01066">
    <property type="entry name" value="CDP-OH_P_transf"/>
    <property type="match status" value="1"/>
</dbReference>
<evidence type="ECO:0000256" key="1">
    <source>
        <dbReference type="ARBA" id="ARBA00004141"/>
    </source>
</evidence>
<gene>
    <name evidence="17" type="ORF">DBW92_03240</name>
</gene>
<keyword evidence="7 15" id="KW-0808">Transferase</keyword>
<comment type="similarity">
    <text evidence="3 15">Belongs to the CDP-alcohol phosphatidyltransferase class-I family.</text>
</comment>
<sequence>MTKQNFIFIPNLLSIARIGLIYPILNSVYLGDYLLGLIYFLVASLTDALDGFLARKMNWFTDLGKILDPVADKLLVIGTIFVLWINAFIPLYVFVILISRDILILLGAAMHMSLITDAAPSPNILGKFTTGIQIFYIAQILIFEAFSINLNLFWLDWLLVLVTSSSLLVYALDWFKSIQEHHEES</sequence>
<dbReference type="PROSITE" id="PS00379">
    <property type="entry name" value="CDP_ALCOHOL_P_TRANSF"/>
    <property type="match status" value="1"/>
</dbReference>
<organism evidence="17 18">
    <name type="scientific">SAR86 cluster bacterium</name>
    <dbReference type="NCBI Taxonomy" id="2030880"/>
    <lineage>
        <taxon>Bacteria</taxon>
        <taxon>Pseudomonadati</taxon>
        <taxon>Pseudomonadota</taxon>
        <taxon>Gammaproteobacteria</taxon>
        <taxon>SAR86 cluster</taxon>
    </lineage>
</organism>
<evidence type="ECO:0000256" key="10">
    <source>
        <dbReference type="ARBA" id="ARBA00023098"/>
    </source>
</evidence>
<evidence type="ECO:0000256" key="12">
    <source>
        <dbReference type="ARBA" id="ARBA00023209"/>
    </source>
</evidence>
<reference evidence="17 18" key="1">
    <citation type="journal article" date="2018" name="Microbiome">
        <title>Fine metagenomic profile of the Mediterranean stratified and mixed water columns revealed by assembly and recruitment.</title>
        <authorList>
            <person name="Haro-Moreno J.M."/>
            <person name="Lopez-Perez M."/>
            <person name="De La Torre J.R."/>
            <person name="Picazo A."/>
            <person name="Camacho A."/>
            <person name="Rodriguez-Valera F."/>
        </authorList>
    </citation>
    <scope>NUCLEOTIDE SEQUENCE [LARGE SCALE GENOMIC DNA]</scope>
    <source>
        <strain evidence="17">MED-G78</strain>
    </source>
</reference>
<dbReference type="InterPro" id="IPR050324">
    <property type="entry name" value="CDP-alcohol_PTase-I"/>
</dbReference>
<keyword evidence="10" id="KW-0443">Lipid metabolism</keyword>
<dbReference type="PANTHER" id="PTHR14269">
    <property type="entry name" value="CDP-DIACYLGLYCEROL--GLYCEROL-3-PHOSPHATE 3-PHOSPHATIDYLTRANSFERASE-RELATED"/>
    <property type="match status" value="1"/>
</dbReference>
<protein>
    <recommendedName>
        <fullName evidence="5">CDP-diacylglycerol--glycerol-3-phosphate 3-phosphatidyltransferase</fullName>
        <ecNumber evidence="4">2.7.8.5</ecNumber>
    </recommendedName>
</protein>
<keyword evidence="6" id="KW-0444">Lipid biosynthesis</keyword>
<comment type="catalytic activity">
    <reaction evidence="14">
        <text>a CDP-1,2-diacyl-sn-glycerol + sn-glycerol 3-phosphate = a 1,2-diacyl-sn-glycero-3-phospho-(1'-sn-glycero-3'-phosphate) + CMP + H(+)</text>
        <dbReference type="Rhea" id="RHEA:12593"/>
        <dbReference type="ChEBI" id="CHEBI:15378"/>
        <dbReference type="ChEBI" id="CHEBI:57597"/>
        <dbReference type="ChEBI" id="CHEBI:58332"/>
        <dbReference type="ChEBI" id="CHEBI:60110"/>
        <dbReference type="ChEBI" id="CHEBI:60377"/>
        <dbReference type="EC" id="2.7.8.5"/>
    </reaction>
</comment>
<keyword evidence="12" id="KW-0594">Phospholipid biosynthesis</keyword>